<evidence type="ECO:0000256" key="4">
    <source>
        <dbReference type="ARBA" id="ARBA00022801"/>
    </source>
</evidence>
<comment type="caution">
    <text evidence="8">The sequence shown here is derived from an EMBL/GenBank/DDBJ whole genome shotgun (WGS) entry which is preliminary data.</text>
</comment>
<evidence type="ECO:0000313" key="8">
    <source>
        <dbReference type="EMBL" id="OGG95029.1"/>
    </source>
</evidence>
<dbReference type="Proteomes" id="UP000178449">
    <property type="component" value="Unassembled WGS sequence"/>
</dbReference>
<evidence type="ECO:0000313" key="9">
    <source>
        <dbReference type="Proteomes" id="UP000178449"/>
    </source>
</evidence>
<dbReference type="AlphaFoldDB" id="A0A1F6GAC6"/>
<gene>
    <name evidence="8" type="ORF">A2527_12715</name>
</gene>
<comment type="similarity">
    <text evidence="5">Belongs to the YicC/YloC family.</text>
</comment>
<keyword evidence="3" id="KW-0255">Endonuclease</keyword>
<evidence type="ECO:0000256" key="3">
    <source>
        <dbReference type="ARBA" id="ARBA00022759"/>
    </source>
</evidence>
<dbReference type="PANTHER" id="PTHR30636">
    <property type="entry name" value="UPF0701 PROTEIN YICC"/>
    <property type="match status" value="1"/>
</dbReference>
<organism evidence="8 9">
    <name type="scientific">Candidatus Lambdaproteobacteria bacterium RIFOXYD2_FULL_50_16</name>
    <dbReference type="NCBI Taxonomy" id="1817772"/>
    <lineage>
        <taxon>Bacteria</taxon>
        <taxon>Pseudomonadati</taxon>
        <taxon>Pseudomonadota</taxon>
        <taxon>Candidatus Lambdaproteobacteria</taxon>
    </lineage>
</organism>
<evidence type="ECO:0000256" key="1">
    <source>
        <dbReference type="ARBA" id="ARBA00001968"/>
    </source>
</evidence>
<dbReference type="GO" id="GO:0004521">
    <property type="term" value="F:RNA endonuclease activity"/>
    <property type="evidence" value="ECO:0007669"/>
    <property type="project" value="InterPro"/>
</dbReference>
<dbReference type="InterPro" id="IPR005229">
    <property type="entry name" value="YicC/YloC-like"/>
</dbReference>
<feature type="domain" description="Endoribonuclease YicC-like N-terminal" evidence="6">
    <location>
        <begin position="2"/>
        <end position="155"/>
    </location>
</feature>
<feature type="domain" description="Endoribonuclease YicC-like C-terminal" evidence="7">
    <location>
        <begin position="176"/>
        <end position="292"/>
    </location>
</feature>
<evidence type="ECO:0000259" key="7">
    <source>
        <dbReference type="Pfam" id="PF08340"/>
    </source>
</evidence>
<sequence>MIKSMTGFCKVELSREGRAVQVEMRSVNHRHLDTRIYLPKSFGQFEEELKKGLKTHLNRGKVDINLTLEEEKGCEDRLQVNEKAMGQFKGLLSQLETQLGRPVSLSFEGLMQVKGLLVYNGAQAEDFDYLALFGEALELGAQKLSEMRATEGGLLKIEILGHLKRMEELIGEVSILEPEVLTAVQTRLKQNLAKLELEISLDDPRIIQEIGLYMDRADVTEEVERFSAHLTHLGQLLEAGEPVGRKLDFMMQELNREANTLCSKASHQRITEIGVTLKAEIEKLREQIQNIE</sequence>
<proteinExistence type="inferred from homology"/>
<reference evidence="8 9" key="1">
    <citation type="journal article" date="2016" name="Nat. Commun.">
        <title>Thousands of microbial genomes shed light on interconnected biogeochemical processes in an aquifer system.</title>
        <authorList>
            <person name="Anantharaman K."/>
            <person name="Brown C.T."/>
            <person name="Hug L.A."/>
            <person name="Sharon I."/>
            <person name="Castelle C.J."/>
            <person name="Probst A.J."/>
            <person name="Thomas B.C."/>
            <person name="Singh A."/>
            <person name="Wilkins M.J."/>
            <person name="Karaoz U."/>
            <person name="Brodie E.L."/>
            <person name="Williams K.H."/>
            <person name="Hubbard S.S."/>
            <person name="Banfield J.F."/>
        </authorList>
    </citation>
    <scope>NUCLEOTIDE SEQUENCE [LARGE SCALE GENOMIC DNA]</scope>
</reference>
<dbReference type="Pfam" id="PF08340">
    <property type="entry name" value="YicC-like_C"/>
    <property type="match status" value="1"/>
</dbReference>
<protein>
    <submittedName>
        <fullName evidence="8">YicC family protein</fullName>
    </submittedName>
</protein>
<dbReference type="NCBIfam" id="TIGR00255">
    <property type="entry name" value="YicC/YloC family endoribonuclease"/>
    <property type="match status" value="1"/>
</dbReference>
<evidence type="ECO:0000259" key="6">
    <source>
        <dbReference type="Pfam" id="PF03755"/>
    </source>
</evidence>
<keyword evidence="4" id="KW-0378">Hydrolase</keyword>
<name>A0A1F6GAC6_9PROT</name>
<dbReference type="EMBL" id="MFNE01000029">
    <property type="protein sequence ID" value="OGG95029.1"/>
    <property type="molecule type" value="Genomic_DNA"/>
</dbReference>
<keyword evidence="2" id="KW-0540">Nuclease</keyword>
<dbReference type="GO" id="GO:0016787">
    <property type="term" value="F:hydrolase activity"/>
    <property type="evidence" value="ECO:0007669"/>
    <property type="project" value="UniProtKB-KW"/>
</dbReference>
<dbReference type="InterPro" id="IPR013527">
    <property type="entry name" value="YicC-like_N"/>
</dbReference>
<dbReference type="Pfam" id="PF03755">
    <property type="entry name" value="YicC-like_N"/>
    <property type="match status" value="1"/>
</dbReference>
<dbReference type="PANTHER" id="PTHR30636:SF3">
    <property type="entry name" value="UPF0701 PROTEIN YICC"/>
    <property type="match status" value="1"/>
</dbReference>
<accession>A0A1F6GAC6</accession>
<evidence type="ECO:0000256" key="2">
    <source>
        <dbReference type="ARBA" id="ARBA00022722"/>
    </source>
</evidence>
<comment type="cofactor">
    <cofactor evidence="1">
        <name>a divalent metal cation</name>
        <dbReference type="ChEBI" id="CHEBI:60240"/>
    </cofactor>
</comment>
<dbReference type="STRING" id="1817772.A2527_12715"/>
<evidence type="ECO:0000256" key="5">
    <source>
        <dbReference type="ARBA" id="ARBA00035648"/>
    </source>
</evidence>
<dbReference type="InterPro" id="IPR013551">
    <property type="entry name" value="YicC-like_C"/>
</dbReference>